<name>A0A2T6ZXI6_TUBBO</name>
<evidence type="ECO:0000256" key="1">
    <source>
        <dbReference type="ARBA" id="ARBA00022737"/>
    </source>
</evidence>
<dbReference type="SUPFAM" id="SSF54928">
    <property type="entry name" value="RNA-binding domain, RBD"/>
    <property type="match status" value="1"/>
</dbReference>
<keyword evidence="1" id="KW-0677">Repeat</keyword>
<proteinExistence type="predicted"/>
<dbReference type="InterPro" id="IPR000504">
    <property type="entry name" value="RRM_dom"/>
</dbReference>
<evidence type="ECO:0000313" key="6">
    <source>
        <dbReference type="EMBL" id="PUU80212.1"/>
    </source>
</evidence>
<protein>
    <recommendedName>
        <fullName evidence="5">RRM domain-containing protein</fullName>
    </recommendedName>
</protein>
<organism evidence="6 7">
    <name type="scientific">Tuber borchii</name>
    <name type="common">White truffle</name>
    <dbReference type="NCBI Taxonomy" id="42251"/>
    <lineage>
        <taxon>Eukaryota</taxon>
        <taxon>Fungi</taxon>
        <taxon>Dikarya</taxon>
        <taxon>Ascomycota</taxon>
        <taxon>Pezizomycotina</taxon>
        <taxon>Pezizomycetes</taxon>
        <taxon>Pezizales</taxon>
        <taxon>Tuberaceae</taxon>
        <taxon>Tuber</taxon>
    </lineage>
</organism>
<evidence type="ECO:0000256" key="3">
    <source>
        <dbReference type="PROSITE-ProRule" id="PRU00176"/>
    </source>
</evidence>
<keyword evidence="2 3" id="KW-0694">RNA-binding</keyword>
<feature type="region of interest" description="Disordered" evidence="4">
    <location>
        <begin position="192"/>
        <end position="279"/>
    </location>
</feature>
<dbReference type="PROSITE" id="PS50102">
    <property type="entry name" value="RRM"/>
    <property type="match status" value="1"/>
</dbReference>
<dbReference type="InterPro" id="IPR012677">
    <property type="entry name" value="Nucleotide-bd_a/b_plait_sf"/>
</dbReference>
<dbReference type="EMBL" id="NESQ01000071">
    <property type="protein sequence ID" value="PUU80212.1"/>
    <property type="molecule type" value="Genomic_DNA"/>
</dbReference>
<dbReference type="AlphaFoldDB" id="A0A2T6ZXI6"/>
<feature type="compositionally biased region" description="Acidic residues" evidence="4">
    <location>
        <begin position="221"/>
        <end position="230"/>
    </location>
</feature>
<dbReference type="Gene3D" id="3.30.70.330">
    <property type="match status" value="1"/>
</dbReference>
<dbReference type="OrthoDB" id="271725at2759"/>
<evidence type="ECO:0000259" key="5">
    <source>
        <dbReference type="PROSITE" id="PS50102"/>
    </source>
</evidence>
<evidence type="ECO:0000256" key="4">
    <source>
        <dbReference type="SAM" id="MobiDB-lite"/>
    </source>
</evidence>
<keyword evidence="7" id="KW-1185">Reference proteome</keyword>
<dbReference type="STRING" id="42251.A0A2T6ZXI6"/>
<dbReference type="GO" id="GO:0003723">
    <property type="term" value="F:RNA binding"/>
    <property type="evidence" value="ECO:0007669"/>
    <property type="project" value="UniProtKB-UniRule"/>
</dbReference>
<feature type="compositionally biased region" description="Polar residues" evidence="4">
    <location>
        <begin position="248"/>
        <end position="260"/>
    </location>
</feature>
<comment type="caution">
    <text evidence="6">The sequence shown here is derived from an EMBL/GenBank/DDBJ whole genome shotgun (WGS) entry which is preliminary data.</text>
</comment>
<feature type="domain" description="RRM" evidence="5">
    <location>
        <begin position="56"/>
        <end position="134"/>
    </location>
</feature>
<dbReference type="InterPro" id="IPR035979">
    <property type="entry name" value="RBD_domain_sf"/>
</dbReference>
<dbReference type="PANTHER" id="PTHR24012">
    <property type="entry name" value="RNA BINDING PROTEIN"/>
    <property type="match status" value="1"/>
</dbReference>
<reference evidence="6 7" key="1">
    <citation type="submission" date="2017-04" db="EMBL/GenBank/DDBJ databases">
        <title>Draft genome sequence of Tuber borchii Vittad., a whitish edible truffle.</title>
        <authorList>
            <consortium name="DOE Joint Genome Institute"/>
            <person name="Murat C."/>
            <person name="Kuo A."/>
            <person name="Barry K.W."/>
            <person name="Clum A."/>
            <person name="Dockter R.B."/>
            <person name="Fauchery L."/>
            <person name="Iotti M."/>
            <person name="Kohler A."/>
            <person name="Labutti K."/>
            <person name="Lindquist E.A."/>
            <person name="Lipzen A."/>
            <person name="Ohm R.A."/>
            <person name="Wang M."/>
            <person name="Grigoriev I.V."/>
            <person name="Zambonelli A."/>
            <person name="Martin F.M."/>
        </authorList>
    </citation>
    <scope>NUCLEOTIDE SEQUENCE [LARGE SCALE GENOMIC DNA]</scope>
    <source>
        <strain evidence="6 7">Tbo3840</strain>
    </source>
</reference>
<dbReference type="Pfam" id="PF00076">
    <property type="entry name" value="RRM_1"/>
    <property type="match status" value="1"/>
</dbReference>
<evidence type="ECO:0000313" key="7">
    <source>
        <dbReference type="Proteomes" id="UP000244722"/>
    </source>
</evidence>
<dbReference type="SMART" id="SM00360">
    <property type="entry name" value="RRM"/>
    <property type="match status" value="1"/>
</dbReference>
<dbReference type="Proteomes" id="UP000244722">
    <property type="component" value="Unassembled WGS sequence"/>
</dbReference>
<sequence>MDTDHGTCKGYGFARYENTDEAEDCIRGLVSSKYEAGFARESFNARLKTLADPNSTNVYVSNLPRSMNEKTMQDIFSGYTVVSNRILRDPEGNSRGVGFARFEDRSICDEIIRNFHGKLVGEEQIPLQVRYADTSAQKRLKATTTKKRQFRSNEYNSIVNSCYSSIPHHNAQSNNRVWPTGDTIALYDFHPAIPQSGSGKPGDWETPHWRPSTAIDQLETVQEDGDDDDSESRTETDDTNSPIVFDSLSCSLGKTSSGSFSDPGDSYGGLEASHGAHSF</sequence>
<dbReference type="FunFam" id="3.30.70.330:FF:000468">
    <property type="entry name" value="Related to single-stranded DNA-binding protein MSSP-1"/>
    <property type="match status" value="1"/>
</dbReference>
<evidence type="ECO:0000256" key="2">
    <source>
        <dbReference type="ARBA" id="ARBA00022884"/>
    </source>
</evidence>
<gene>
    <name evidence="6" type="ORF">B9Z19DRAFT_975951</name>
</gene>
<accession>A0A2T6ZXI6</accession>